<proteinExistence type="predicted"/>
<sequence>MFPLIEVVGLLQNFFGQTRRWEIAWSFGHVRLPDRYAYPSSESGTIEWWTIAESNAHPEYLPWPFALPRAMLHERLVLALDVIEGTSQTPMSVPDGAGDAGGSNGLQMSASRDTWEPLGAHLSEDWGDERMIRPCCGFVEL</sequence>
<dbReference type="EMBL" id="KV417498">
    <property type="protein sequence ID" value="KZP29580.1"/>
    <property type="molecule type" value="Genomic_DNA"/>
</dbReference>
<name>A0A166SLA3_9AGAM</name>
<dbReference type="Proteomes" id="UP000076532">
    <property type="component" value="Unassembled WGS sequence"/>
</dbReference>
<feature type="non-terminal residue" evidence="1">
    <location>
        <position position="1"/>
    </location>
</feature>
<evidence type="ECO:0000313" key="1">
    <source>
        <dbReference type="EMBL" id="KZP29580.1"/>
    </source>
</evidence>
<accession>A0A166SLA3</accession>
<gene>
    <name evidence="1" type="ORF">FIBSPDRAFT_926993</name>
</gene>
<reference evidence="1 2" key="1">
    <citation type="journal article" date="2016" name="Mol. Biol. Evol.">
        <title>Comparative Genomics of Early-Diverging Mushroom-Forming Fungi Provides Insights into the Origins of Lignocellulose Decay Capabilities.</title>
        <authorList>
            <person name="Nagy L.G."/>
            <person name="Riley R."/>
            <person name="Tritt A."/>
            <person name="Adam C."/>
            <person name="Daum C."/>
            <person name="Floudas D."/>
            <person name="Sun H."/>
            <person name="Yadav J.S."/>
            <person name="Pangilinan J."/>
            <person name="Larsson K.H."/>
            <person name="Matsuura K."/>
            <person name="Barry K."/>
            <person name="Labutti K."/>
            <person name="Kuo R."/>
            <person name="Ohm R.A."/>
            <person name="Bhattacharya S.S."/>
            <person name="Shirouzu T."/>
            <person name="Yoshinaga Y."/>
            <person name="Martin F.M."/>
            <person name="Grigoriev I.V."/>
            <person name="Hibbett D.S."/>
        </authorList>
    </citation>
    <scope>NUCLEOTIDE SEQUENCE [LARGE SCALE GENOMIC DNA]</scope>
    <source>
        <strain evidence="1 2">CBS 109695</strain>
    </source>
</reference>
<dbReference type="AlphaFoldDB" id="A0A166SLA3"/>
<keyword evidence="2" id="KW-1185">Reference proteome</keyword>
<organism evidence="1 2">
    <name type="scientific">Athelia psychrophila</name>
    <dbReference type="NCBI Taxonomy" id="1759441"/>
    <lineage>
        <taxon>Eukaryota</taxon>
        <taxon>Fungi</taxon>
        <taxon>Dikarya</taxon>
        <taxon>Basidiomycota</taxon>
        <taxon>Agaricomycotina</taxon>
        <taxon>Agaricomycetes</taxon>
        <taxon>Agaricomycetidae</taxon>
        <taxon>Atheliales</taxon>
        <taxon>Atheliaceae</taxon>
        <taxon>Athelia</taxon>
    </lineage>
</organism>
<dbReference type="OrthoDB" id="514248at2759"/>
<evidence type="ECO:0000313" key="2">
    <source>
        <dbReference type="Proteomes" id="UP000076532"/>
    </source>
</evidence>
<protein>
    <submittedName>
        <fullName evidence="1">Uncharacterized protein</fullName>
    </submittedName>
</protein>